<feature type="chain" id="PRO_5037139912" description="SH3 domain-containing protein" evidence="1">
    <location>
        <begin position="27"/>
        <end position="122"/>
    </location>
</feature>
<reference evidence="2" key="2">
    <citation type="submission" date="2020-09" db="EMBL/GenBank/DDBJ databases">
        <authorList>
            <person name="Sun Q."/>
            <person name="Zhou Y."/>
        </authorList>
    </citation>
    <scope>NUCLEOTIDE SEQUENCE</scope>
    <source>
        <strain evidence="2">CGMCC 4.7430</strain>
    </source>
</reference>
<name>A0A918AEY4_9ACTN</name>
<dbReference type="Proteomes" id="UP000660745">
    <property type="component" value="Unassembled WGS sequence"/>
</dbReference>
<keyword evidence="3" id="KW-1185">Reference proteome</keyword>
<dbReference type="EMBL" id="BMNK01000023">
    <property type="protein sequence ID" value="GGP17350.1"/>
    <property type="molecule type" value="Genomic_DNA"/>
</dbReference>
<organism evidence="2 3">
    <name type="scientific">Nonomuraea glycinis</name>
    <dbReference type="NCBI Taxonomy" id="2047744"/>
    <lineage>
        <taxon>Bacteria</taxon>
        <taxon>Bacillati</taxon>
        <taxon>Actinomycetota</taxon>
        <taxon>Actinomycetes</taxon>
        <taxon>Streptosporangiales</taxon>
        <taxon>Streptosporangiaceae</taxon>
        <taxon>Nonomuraea</taxon>
    </lineage>
</organism>
<gene>
    <name evidence="2" type="ORF">GCM10012278_84990</name>
</gene>
<evidence type="ECO:0000256" key="1">
    <source>
        <dbReference type="SAM" id="SignalP"/>
    </source>
</evidence>
<sequence length="122" mass="13121">MNVLKTVTVGVAVAVASVILAQPALAASFQRDVGDGIVRYADPANELCVRADDTTGTAWVEVTLTRPGVIGKPIVIRDDNIRHPGATCAVLTAFEDVTYQADYESYWSGRDTVLRGTFTFET</sequence>
<comment type="caution">
    <text evidence="2">The sequence shown here is derived from an EMBL/GenBank/DDBJ whole genome shotgun (WGS) entry which is preliminary data.</text>
</comment>
<feature type="signal peptide" evidence="1">
    <location>
        <begin position="1"/>
        <end position="26"/>
    </location>
</feature>
<dbReference type="RefSeq" id="WP_189144436.1">
    <property type="nucleotide sequence ID" value="NZ_BMNK01000023.1"/>
</dbReference>
<evidence type="ECO:0000313" key="3">
    <source>
        <dbReference type="Proteomes" id="UP000660745"/>
    </source>
</evidence>
<evidence type="ECO:0008006" key="4">
    <source>
        <dbReference type="Google" id="ProtNLM"/>
    </source>
</evidence>
<proteinExistence type="predicted"/>
<dbReference type="AlphaFoldDB" id="A0A918AEY4"/>
<keyword evidence="1" id="KW-0732">Signal</keyword>
<evidence type="ECO:0000313" key="2">
    <source>
        <dbReference type="EMBL" id="GGP17350.1"/>
    </source>
</evidence>
<reference evidence="2" key="1">
    <citation type="journal article" date="2014" name="Int. J. Syst. Evol. Microbiol.">
        <title>Complete genome sequence of Corynebacterium casei LMG S-19264T (=DSM 44701T), isolated from a smear-ripened cheese.</title>
        <authorList>
            <consortium name="US DOE Joint Genome Institute (JGI-PGF)"/>
            <person name="Walter F."/>
            <person name="Albersmeier A."/>
            <person name="Kalinowski J."/>
            <person name="Ruckert C."/>
        </authorList>
    </citation>
    <scope>NUCLEOTIDE SEQUENCE</scope>
    <source>
        <strain evidence="2">CGMCC 4.7430</strain>
    </source>
</reference>
<protein>
    <recommendedName>
        <fullName evidence="4">SH3 domain-containing protein</fullName>
    </recommendedName>
</protein>
<accession>A0A918AEY4</accession>